<protein>
    <submittedName>
        <fullName evidence="2">GNAT family N-acetyltransferase</fullName>
    </submittedName>
</protein>
<dbReference type="PROSITE" id="PS51186">
    <property type="entry name" value="GNAT"/>
    <property type="match status" value="1"/>
</dbReference>
<name>A0A4S4A102_9FLAO</name>
<evidence type="ECO:0000313" key="3">
    <source>
        <dbReference type="Proteomes" id="UP000307507"/>
    </source>
</evidence>
<dbReference type="PANTHER" id="PTHR43792:SF1">
    <property type="entry name" value="N-ACETYLTRANSFERASE DOMAIN-CONTAINING PROTEIN"/>
    <property type="match status" value="1"/>
</dbReference>
<dbReference type="Gene3D" id="3.40.630.30">
    <property type="match status" value="1"/>
</dbReference>
<accession>A0A4S4A102</accession>
<feature type="domain" description="N-acetyltransferase" evidence="1">
    <location>
        <begin position="17"/>
        <end position="173"/>
    </location>
</feature>
<sequence>MLHLNFSPFPILETDRLRLRQIVETDAEQMFQLRSNPETMQYIPRELPKTIDDAIAHINYMNDLRLNNECVNWGITFKDEDIIVGLIGYFRPKPENHRAEIGYMLSPDYHGKGIMQEALVRAIDYGFNEMKLHSIEAITAPENYASWKLLEKNDFIREGHFKEDTYWNGQYLDSYVYSLINKK</sequence>
<keyword evidence="2" id="KW-0808">Transferase</keyword>
<organism evidence="2 3">
    <name type="scientific">Flavobacterium supellecticarium</name>
    <dbReference type="NCBI Taxonomy" id="2565924"/>
    <lineage>
        <taxon>Bacteria</taxon>
        <taxon>Pseudomonadati</taxon>
        <taxon>Bacteroidota</taxon>
        <taxon>Flavobacteriia</taxon>
        <taxon>Flavobacteriales</taxon>
        <taxon>Flavobacteriaceae</taxon>
        <taxon>Flavobacterium</taxon>
    </lineage>
</organism>
<proteinExistence type="predicted"/>
<dbReference type="InterPro" id="IPR016181">
    <property type="entry name" value="Acyl_CoA_acyltransferase"/>
</dbReference>
<evidence type="ECO:0000313" key="2">
    <source>
        <dbReference type="EMBL" id="THF51579.1"/>
    </source>
</evidence>
<dbReference type="PANTHER" id="PTHR43792">
    <property type="entry name" value="GNAT FAMILY, PUTATIVE (AFU_ORTHOLOGUE AFUA_3G00765)-RELATED-RELATED"/>
    <property type="match status" value="1"/>
</dbReference>
<dbReference type="CDD" id="cd04301">
    <property type="entry name" value="NAT_SF"/>
    <property type="match status" value="1"/>
</dbReference>
<keyword evidence="3" id="KW-1185">Reference proteome</keyword>
<reference evidence="2 3" key="1">
    <citation type="submission" date="2019-04" db="EMBL/GenBank/DDBJ databases">
        <title>Flavobacterium sp. nov. isolated from construction timber.</title>
        <authorList>
            <person name="Lin S.-Y."/>
            <person name="Chang C.-T."/>
            <person name="Young C.-C."/>
        </authorList>
    </citation>
    <scope>NUCLEOTIDE SEQUENCE [LARGE SCALE GENOMIC DNA]</scope>
    <source>
        <strain evidence="2 3">CC-CTC003</strain>
    </source>
</reference>
<dbReference type="GO" id="GO:0016747">
    <property type="term" value="F:acyltransferase activity, transferring groups other than amino-acyl groups"/>
    <property type="evidence" value="ECO:0007669"/>
    <property type="project" value="InterPro"/>
</dbReference>
<comment type="caution">
    <text evidence="2">The sequence shown here is derived from an EMBL/GenBank/DDBJ whole genome shotgun (WGS) entry which is preliminary data.</text>
</comment>
<dbReference type="InterPro" id="IPR000182">
    <property type="entry name" value="GNAT_dom"/>
</dbReference>
<dbReference type="Proteomes" id="UP000307507">
    <property type="component" value="Unassembled WGS sequence"/>
</dbReference>
<gene>
    <name evidence="2" type="ORF">E6C50_07390</name>
</gene>
<dbReference type="SUPFAM" id="SSF55729">
    <property type="entry name" value="Acyl-CoA N-acyltransferases (Nat)"/>
    <property type="match status" value="1"/>
</dbReference>
<dbReference type="RefSeq" id="WP_136402563.1">
    <property type="nucleotide sequence ID" value="NZ_SSNZ01000002.1"/>
</dbReference>
<evidence type="ECO:0000259" key="1">
    <source>
        <dbReference type="PROSITE" id="PS51186"/>
    </source>
</evidence>
<dbReference type="InterPro" id="IPR051531">
    <property type="entry name" value="N-acetyltransferase"/>
</dbReference>
<dbReference type="OrthoDB" id="9811523at2"/>
<dbReference type="EMBL" id="SSNZ01000002">
    <property type="protein sequence ID" value="THF51579.1"/>
    <property type="molecule type" value="Genomic_DNA"/>
</dbReference>
<dbReference type="AlphaFoldDB" id="A0A4S4A102"/>
<dbReference type="Pfam" id="PF13302">
    <property type="entry name" value="Acetyltransf_3"/>
    <property type="match status" value="1"/>
</dbReference>